<feature type="binding site" evidence="7">
    <location>
        <position position="127"/>
    </location>
    <ligand>
        <name>Fe cation</name>
        <dbReference type="ChEBI" id="CHEBI:24875"/>
        <label>2</label>
    </ligand>
</feature>
<dbReference type="Gene3D" id="1.20.1260.10">
    <property type="match status" value="1"/>
</dbReference>
<evidence type="ECO:0000256" key="1">
    <source>
        <dbReference type="ARBA" id="ARBA00008093"/>
    </source>
</evidence>
<comment type="similarity">
    <text evidence="1 6 8">Belongs to the bacterioferritin family.</text>
</comment>
<dbReference type="NCBIfam" id="TIGR00754">
    <property type="entry name" value="bfr"/>
    <property type="match status" value="1"/>
</dbReference>
<dbReference type="PANTHER" id="PTHR30295">
    <property type="entry name" value="BACTERIOFERRITIN"/>
    <property type="match status" value="1"/>
</dbReference>
<evidence type="ECO:0000256" key="3">
    <source>
        <dbReference type="ARBA" id="ARBA00022617"/>
    </source>
</evidence>
<dbReference type="GO" id="GO:0006826">
    <property type="term" value="P:iron ion transport"/>
    <property type="evidence" value="ECO:0007669"/>
    <property type="project" value="InterPro"/>
</dbReference>
<protein>
    <recommendedName>
        <fullName evidence="6 8">Bacterioferritin</fullName>
        <ecNumber evidence="6">1.16.3.1</ecNumber>
    </recommendedName>
</protein>
<feature type="binding site" evidence="7">
    <location>
        <position position="50"/>
    </location>
    <ligand>
        <name>Fe cation</name>
        <dbReference type="ChEBI" id="CHEBI:24875"/>
        <label>3</label>
    </ligand>
</feature>
<dbReference type="EC" id="1.16.3.1" evidence="6"/>
<dbReference type="PANTHER" id="PTHR30295:SF0">
    <property type="entry name" value="BACTERIOFERRITIN"/>
    <property type="match status" value="1"/>
</dbReference>
<dbReference type="GO" id="GO:0020037">
    <property type="term" value="F:heme binding"/>
    <property type="evidence" value="ECO:0007669"/>
    <property type="project" value="TreeGrafter"/>
</dbReference>
<name>A0A2U3KFJ1_9BACT</name>
<evidence type="ECO:0000256" key="8">
    <source>
        <dbReference type="RuleBase" id="RU000623"/>
    </source>
</evidence>
<proteinExistence type="inferred from homology"/>
<keyword evidence="10" id="KW-0560">Oxidoreductase</keyword>
<comment type="catalytic activity">
    <reaction evidence="6">
        <text>4 Fe(2+) + O2 + 4 H(+) = 4 Fe(3+) + 2 H2O</text>
        <dbReference type="Rhea" id="RHEA:11148"/>
        <dbReference type="ChEBI" id="CHEBI:15377"/>
        <dbReference type="ChEBI" id="CHEBI:15378"/>
        <dbReference type="ChEBI" id="CHEBI:15379"/>
        <dbReference type="ChEBI" id="CHEBI:29033"/>
        <dbReference type="ChEBI" id="CHEBI:29034"/>
        <dbReference type="EC" id="1.16.3.1"/>
    </reaction>
</comment>
<accession>A0A2U3KFJ1</accession>
<dbReference type="GO" id="GO:0005829">
    <property type="term" value="C:cytosol"/>
    <property type="evidence" value="ECO:0007669"/>
    <property type="project" value="TreeGrafter"/>
</dbReference>
<dbReference type="InterPro" id="IPR012347">
    <property type="entry name" value="Ferritin-like"/>
</dbReference>
<dbReference type="GO" id="GO:0004322">
    <property type="term" value="F:ferroxidase activity"/>
    <property type="evidence" value="ECO:0007669"/>
    <property type="project" value="UniProtKB-EC"/>
</dbReference>
<dbReference type="CDD" id="cd00907">
    <property type="entry name" value="Bacterioferritin"/>
    <property type="match status" value="1"/>
</dbReference>
<evidence type="ECO:0000256" key="7">
    <source>
        <dbReference type="PIRSR" id="PIRSR002560-1"/>
    </source>
</evidence>
<dbReference type="SUPFAM" id="SSF47240">
    <property type="entry name" value="Ferritin-like"/>
    <property type="match status" value="1"/>
</dbReference>
<feature type="binding site" evidence="7">
    <location>
        <position position="51"/>
    </location>
    <ligand>
        <name>Fe cation</name>
        <dbReference type="ChEBI" id="CHEBI:24875"/>
        <label>2</label>
    </ligand>
</feature>
<feature type="binding site" evidence="7">
    <location>
        <position position="51"/>
    </location>
    <ligand>
        <name>Fe cation</name>
        <dbReference type="ChEBI" id="CHEBI:24875"/>
        <label>1</label>
    </ligand>
</feature>
<evidence type="ECO:0000256" key="5">
    <source>
        <dbReference type="ARBA" id="ARBA00023004"/>
    </source>
</evidence>
<reference evidence="11" key="1">
    <citation type="submission" date="2018-02" db="EMBL/GenBank/DDBJ databases">
        <authorList>
            <person name="Hausmann B."/>
        </authorList>
    </citation>
    <scope>NUCLEOTIDE SEQUENCE [LARGE SCALE GENOMIC DNA]</scope>
    <source>
        <strain evidence="11">Peat soil MAG SbA1</strain>
    </source>
</reference>
<dbReference type="PROSITE" id="PS00549">
    <property type="entry name" value="BACTERIOFERRITIN"/>
    <property type="match status" value="1"/>
</dbReference>
<evidence type="ECO:0000313" key="11">
    <source>
        <dbReference type="Proteomes" id="UP000238701"/>
    </source>
</evidence>
<evidence type="ECO:0000256" key="2">
    <source>
        <dbReference type="ARBA" id="ARBA00022434"/>
    </source>
</evidence>
<dbReference type="EMBL" id="OMOD01000111">
    <property type="protein sequence ID" value="SPF38327.1"/>
    <property type="molecule type" value="Genomic_DNA"/>
</dbReference>
<dbReference type="InterPro" id="IPR009078">
    <property type="entry name" value="Ferritin-like_SF"/>
</dbReference>
<sequence length="157" mass="17452">MQGDKKVIEQLNTALLSELTAIAQYMTQSEICQGWGYKRLGDLTKARAIEEMKHAEGLIERIIFLDSIPAATIGLKPRFGANVQEQIEIDLKDEQDAVRDYNEAAKICDKAGDGGSRALFERMIGDEERHADFLEAQLHAIKELGVANYLAQQMGGK</sequence>
<feature type="binding site" evidence="7">
    <location>
        <position position="18"/>
    </location>
    <ligand>
        <name>Fe cation</name>
        <dbReference type="ChEBI" id="CHEBI:24875"/>
        <label>1</label>
    </ligand>
</feature>
<evidence type="ECO:0000256" key="4">
    <source>
        <dbReference type="ARBA" id="ARBA00022723"/>
    </source>
</evidence>
<dbReference type="InterPro" id="IPR002024">
    <property type="entry name" value="Bacterioferritin"/>
</dbReference>
<dbReference type="PIRSF" id="PIRSF002560">
    <property type="entry name" value="Bacterioferritin"/>
    <property type="match status" value="1"/>
</dbReference>
<dbReference type="Proteomes" id="UP000238701">
    <property type="component" value="Unassembled WGS sequence"/>
</dbReference>
<dbReference type="Pfam" id="PF00210">
    <property type="entry name" value="Ferritin"/>
    <property type="match status" value="1"/>
</dbReference>
<dbReference type="GO" id="GO:0006879">
    <property type="term" value="P:intracellular iron ion homeostasis"/>
    <property type="evidence" value="ECO:0007669"/>
    <property type="project" value="UniProtKB-KW"/>
</dbReference>
<comment type="function">
    <text evidence="6">Iron-storage protein, whose ferroxidase center binds Fe(2+), oxidizes it using dioxygen to Fe(3+), and participates in the subsequent Fe(3+) oxide mineral core formation within the central cavity of the BFR protein shell.</text>
</comment>
<feature type="binding site" evidence="7">
    <location>
        <position position="94"/>
    </location>
    <ligand>
        <name>Fe cation</name>
        <dbReference type="ChEBI" id="CHEBI:24875"/>
        <label>2</label>
    </ligand>
</feature>
<evidence type="ECO:0000259" key="9">
    <source>
        <dbReference type="PROSITE" id="PS50905"/>
    </source>
</evidence>
<dbReference type="OrthoDB" id="9800505at2"/>
<dbReference type="PRINTS" id="PR00601">
    <property type="entry name" value="BACFERRITIN"/>
</dbReference>
<dbReference type="InterPro" id="IPR009040">
    <property type="entry name" value="Ferritin-like_diiron"/>
</dbReference>
<dbReference type="AlphaFoldDB" id="A0A2U3KFJ1"/>
<evidence type="ECO:0000313" key="10">
    <source>
        <dbReference type="EMBL" id="SPF38327.1"/>
    </source>
</evidence>
<gene>
    <name evidence="10" type="primary">bfr</name>
    <name evidence="10" type="ORF">SBA1_20027</name>
</gene>
<dbReference type="InterPro" id="IPR008331">
    <property type="entry name" value="Ferritin_DPS_dom"/>
</dbReference>
<feature type="binding site" evidence="7">
    <location>
        <position position="130"/>
    </location>
    <ligand>
        <name>Fe cation</name>
        <dbReference type="ChEBI" id="CHEBI:24875"/>
        <label>2</label>
    </ligand>
</feature>
<feature type="domain" description="Ferritin-like diiron" evidence="9">
    <location>
        <begin position="1"/>
        <end position="145"/>
    </location>
</feature>
<feature type="binding site" evidence="7">
    <location>
        <position position="127"/>
    </location>
    <ligand>
        <name>Fe cation</name>
        <dbReference type="ChEBI" id="CHEBI:24875"/>
        <label>1</label>
    </ligand>
</feature>
<keyword evidence="2 6" id="KW-0409">Iron storage</keyword>
<organism evidence="10 11">
    <name type="scientific">Candidatus Sulfotelmatobacter kueseliae</name>
    <dbReference type="NCBI Taxonomy" id="2042962"/>
    <lineage>
        <taxon>Bacteria</taxon>
        <taxon>Pseudomonadati</taxon>
        <taxon>Acidobacteriota</taxon>
        <taxon>Terriglobia</taxon>
        <taxon>Terriglobales</taxon>
        <taxon>Candidatus Korobacteraceae</taxon>
        <taxon>Candidatus Sulfotelmatobacter</taxon>
    </lineage>
</organism>
<dbReference type="GO" id="GO:0008199">
    <property type="term" value="F:ferric iron binding"/>
    <property type="evidence" value="ECO:0007669"/>
    <property type="project" value="InterPro"/>
</dbReference>
<keyword evidence="5 6" id="KW-0408">Iron</keyword>
<keyword evidence="4 6" id="KW-0479">Metal-binding</keyword>
<feature type="binding site" evidence="7">
    <location>
        <position position="54"/>
    </location>
    <ligand>
        <name>Fe cation</name>
        <dbReference type="ChEBI" id="CHEBI:24875"/>
        <label>1</label>
    </ligand>
</feature>
<dbReference type="PROSITE" id="PS50905">
    <property type="entry name" value="FERRITIN_LIKE"/>
    <property type="match status" value="1"/>
</dbReference>
<evidence type="ECO:0000256" key="6">
    <source>
        <dbReference type="PIRNR" id="PIRNR002560"/>
    </source>
</evidence>
<feature type="binding site" description="axial binding residue" evidence="7">
    <location>
        <position position="52"/>
    </location>
    <ligand>
        <name>heme b</name>
        <dbReference type="ChEBI" id="CHEBI:60344"/>
        <note>ligand shared between dimeric partners</note>
    </ligand>
    <ligandPart>
        <name>Fe</name>
        <dbReference type="ChEBI" id="CHEBI:18248"/>
    </ligandPart>
</feature>
<keyword evidence="3 8" id="KW-0349">Heme</keyword>